<keyword evidence="2" id="KW-0378">Hydrolase</keyword>
<organism evidence="2 3">
    <name type="scientific">Streptomyces polyrhachis</name>
    <dbReference type="NCBI Taxonomy" id="1282885"/>
    <lineage>
        <taxon>Bacteria</taxon>
        <taxon>Bacillati</taxon>
        <taxon>Actinomycetota</taxon>
        <taxon>Actinomycetes</taxon>
        <taxon>Kitasatosporales</taxon>
        <taxon>Streptomycetaceae</taxon>
        <taxon>Streptomyces</taxon>
    </lineage>
</organism>
<keyword evidence="3" id="KW-1185">Reference proteome</keyword>
<accession>A0ABW2GCF8</accession>
<dbReference type="Pfam" id="PF14681">
    <property type="entry name" value="UPRTase"/>
    <property type="match status" value="1"/>
</dbReference>
<dbReference type="InterPro" id="IPR000836">
    <property type="entry name" value="PRTase_dom"/>
</dbReference>
<dbReference type="Gene3D" id="3.40.50.2020">
    <property type="match status" value="1"/>
</dbReference>
<dbReference type="GO" id="GO:0016787">
    <property type="term" value="F:hydrolase activity"/>
    <property type="evidence" value="ECO:0007669"/>
    <property type="project" value="UniProtKB-KW"/>
</dbReference>
<dbReference type="GO" id="GO:0016757">
    <property type="term" value="F:glycosyltransferase activity"/>
    <property type="evidence" value="ECO:0007669"/>
    <property type="project" value="UniProtKB-KW"/>
</dbReference>
<name>A0ABW2GCF8_9ACTN</name>
<comment type="caution">
    <text evidence="2">The sequence shown here is derived from an EMBL/GenBank/DDBJ whole genome shotgun (WGS) entry which is preliminary data.</text>
</comment>
<feature type="domain" description="Phosphoribosyltransferase" evidence="1">
    <location>
        <begin position="63"/>
        <end position="196"/>
    </location>
</feature>
<keyword evidence="2" id="KW-0808">Transferase</keyword>
<sequence>MQERSHPTAAHPRLRVHPSAEADRLKRALLAGPPHPADALRHLHAIAAILIARWASPGGSAADAAPVVPLFVLRGGLVLWQPWLDVRGPGPMGVLVPFRTGHAVDPAIVYGSVPDPPGARYVLLDVALASGRTALAACRALAERVGPPAGRIDVIAPFVADRGRELLLERAPGARIHCIWHDERVDGEGRMVGPGFDIGEFALGNSDTSLRWASGREP</sequence>
<evidence type="ECO:0000313" key="2">
    <source>
        <dbReference type="EMBL" id="MFC7217472.1"/>
    </source>
</evidence>
<dbReference type="EMBL" id="JBHSZO010000005">
    <property type="protein sequence ID" value="MFC7217472.1"/>
    <property type="molecule type" value="Genomic_DNA"/>
</dbReference>
<evidence type="ECO:0000313" key="3">
    <source>
        <dbReference type="Proteomes" id="UP001596413"/>
    </source>
</evidence>
<dbReference type="InterPro" id="IPR029057">
    <property type="entry name" value="PRTase-like"/>
</dbReference>
<evidence type="ECO:0000259" key="1">
    <source>
        <dbReference type="Pfam" id="PF14681"/>
    </source>
</evidence>
<proteinExistence type="predicted"/>
<dbReference type="RefSeq" id="WP_386412217.1">
    <property type="nucleotide sequence ID" value="NZ_JBHSZO010000005.1"/>
</dbReference>
<protein>
    <submittedName>
        <fullName evidence="2">Uracil phosphoribosyltransferase</fullName>
    </submittedName>
</protein>
<reference evidence="3" key="1">
    <citation type="journal article" date="2019" name="Int. J. Syst. Evol. Microbiol.">
        <title>The Global Catalogue of Microorganisms (GCM) 10K type strain sequencing project: providing services to taxonomists for standard genome sequencing and annotation.</title>
        <authorList>
            <consortium name="The Broad Institute Genomics Platform"/>
            <consortium name="The Broad Institute Genome Sequencing Center for Infectious Disease"/>
            <person name="Wu L."/>
            <person name="Ma J."/>
        </authorList>
    </citation>
    <scope>NUCLEOTIDE SEQUENCE [LARGE SCALE GENOMIC DNA]</scope>
    <source>
        <strain evidence="3">CGMCC 1.13681</strain>
    </source>
</reference>
<keyword evidence="2" id="KW-0328">Glycosyltransferase</keyword>
<gene>
    <name evidence="2" type="ORF">ACFQLX_04685</name>
</gene>
<dbReference type="Proteomes" id="UP001596413">
    <property type="component" value="Unassembled WGS sequence"/>
</dbReference>
<dbReference type="SUPFAM" id="SSF53271">
    <property type="entry name" value="PRTase-like"/>
    <property type="match status" value="1"/>
</dbReference>